<dbReference type="InterPro" id="IPR036514">
    <property type="entry name" value="SGNH_hydro_sf"/>
</dbReference>
<reference evidence="3 4" key="1">
    <citation type="submission" date="2021-01" db="EMBL/GenBank/DDBJ databases">
        <title>C459-1 draft genome sequence.</title>
        <authorList>
            <person name="Zhang X.-F."/>
        </authorList>
    </citation>
    <scope>NUCLEOTIDE SEQUENCE [LARGE SCALE GENOMIC DNA]</scope>
    <source>
        <strain evidence="4">C459-1</strain>
    </source>
</reference>
<organism evidence="3 4">
    <name type="scientific">Sphingobacterium faecale</name>
    <dbReference type="NCBI Taxonomy" id="2803775"/>
    <lineage>
        <taxon>Bacteria</taxon>
        <taxon>Pseudomonadati</taxon>
        <taxon>Bacteroidota</taxon>
        <taxon>Sphingobacteriia</taxon>
        <taxon>Sphingobacteriales</taxon>
        <taxon>Sphingobacteriaceae</taxon>
        <taxon>Sphingobacterium</taxon>
    </lineage>
</organism>
<feature type="domain" description="DUF4886" evidence="2">
    <location>
        <begin position="88"/>
        <end position="327"/>
    </location>
</feature>
<dbReference type="InterPro" id="IPR032616">
    <property type="entry name" value="DUF4886"/>
</dbReference>
<feature type="chain" id="PRO_5046620566" evidence="1">
    <location>
        <begin position="21"/>
        <end position="529"/>
    </location>
</feature>
<gene>
    <name evidence="3" type="ORF">JKG61_10970</name>
</gene>
<dbReference type="Gene3D" id="3.40.50.1110">
    <property type="entry name" value="SGNH hydrolase"/>
    <property type="match status" value="1"/>
</dbReference>
<dbReference type="Proteomes" id="UP000625283">
    <property type="component" value="Unassembled WGS sequence"/>
</dbReference>
<proteinExistence type="predicted"/>
<keyword evidence="1" id="KW-0732">Signal</keyword>
<feature type="signal peptide" evidence="1">
    <location>
        <begin position="1"/>
        <end position="20"/>
    </location>
</feature>
<dbReference type="RefSeq" id="WP_202103022.1">
    <property type="nucleotide sequence ID" value="NZ_JAERTY010000005.1"/>
</dbReference>
<keyword evidence="4" id="KW-1185">Reference proteome</keyword>
<evidence type="ECO:0000259" key="2">
    <source>
        <dbReference type="Pfam" id="PF16227"/>
    </source>
</evidence>
<protein>
    <submittedName>
        <fullName evidence="3">DUF4886 domain-containing protein</fullName>
    </submittedName>
</protein>
<dbReference type="Pfam" id="PF16227">
    <property type="entry name" value="DUF4886"/>
    <property type="match status" value="1"/>
</dbReference>
<evidence type="ECO:0000313" key="4">
    <source>
        <dbReference type="Proteomes" id="UP000625283"/>
    </source>
</evidence>
<evidence type="ECO:0000313" key="3">
    <source>
        <dbReference type="EMBL" id="MBL1409272.1"/>
    </source>
</evidence>
<evidence type="ECO:0000256" key="1">
    <source>
        <dbReference type="SAM" id="SignalP"/>
    </source>
</evidence>
<sequence length="529" mass="59653">MKRNCITLFLYLLSLLTLNAQERGSAIFLGDTIHIHKDEYKAFSTEEKTLIERLSTMQDAYVVKGVGYLPVQQGNKVLLDPLNDGVTKVLLIGNSFSDDGVEYYLHEMARALGKPLVIGNLFRGGAPLDFHLKNAREDNKIYSYRKTTVDGIKTNTDKTSISNALKDENWDYICFQQASVSSGDVESVKASLPDLYAYIKKEYPINSVKFLYHQTWAYAQNAVTPNFKKYNSNQKFMFEKIVEVSREIKNIIPLHSLIPSGTAIQNGRTSFIGDNFTREGYHLDLVIGRYTAAATWFEVLFGDVGKSTFRPANLAETEANIAKMAASFAVKKPFEVTELIENKMQELSNNSFSRIKINFGNDLLIPGWLALLYERKGSARYRLMDENNYPTNVNIQVTQDFTGRKADGPERTSYHTGIPSGVSKYYFTAELDKQSIQKPFLIVENLDNNKAYRLRIISAVQEPTSITVIRILGKQTKVVSVDPSFNMDKEMIVESISPNQDGKLEIFFELPSGKQSSIASINSLVIEEI</sequence>
<comment type="caution">
    <text evidence="3">The sequence shown here is derived from an EMBL/GenBank/DDBJ whole genome shotgun (WGS) entry which is preliminary data.</text>
</comment>
<accession>A0ABS1R3I6</accession>
<dbReference type="EMBL" id="JAERTY010000005">
    <property type="protein sequence ID" value="MBL1409272.1"/>
    <property type="molecule type" value="Genomic_DNA"/>
</dbReference>
<name>A0ABS1R3I6_9SPHI</name>